<dbReference type="InterPro" id="IPR002747">
    <property type="entry name" value="SAM_OH_AdoTrfase"/>
</dbReference>
<dbReference type="Pfam" id="PF01887">
    <property type="entry name" value="SAM_HAT_N"/>
    <property type="match status" value="1"/>
</dbReference>
<dbReference type="InterPro" id="IPR046470">
    <property type="entry name" value="SAM_HAT_C"/>
</dbReference>
<evidence type="ECO:0000313" key="3">
    <source>
        <dbReference type="EMBL" id="BBL71383.1"/>
    </source>
</evidence>
<dbReference type="AlphaFoldDB" id="A0A8D5AHE1"/>
<name>A0A8D5AHE1_9GAMM</name>
<feature type="domain" description="S-adenosyl-l-methionine hydroxide adenosyltransferase C-terminal" evidence="2">
    <location>
        <begin position="160"/>
        <end position="236"/>
    </location>
</feature>
<dbReference type="Proteomes" id="UP000824988">
    <property type="component" value="Chromosome"/>
</dbReference>
<proteinExistence type="predicted"/>
<evidence type="ECO:0008006" key="5">
    <source>
        <dbReference type="Google" id="ProtNLM"/>
    </source>
</evidence>
<dbReference type="InterPro" id="IPR046469">
    <property type="entry name" value="SAM_HAT_N"/>
</dbReference>
<dbReference type="PIRSF" id="PIRSF006779">
    <property type="entry name" value="UCP006779"/>
    <property type="match status" value="1"/>
</dbReference>
<dbReference type="KEGG" id="moz:MoryE10_19890"/>
<sequence length="244" mass="26381">MIFLFTDYGCQGPYLGQLEAALRLEAPGADVINLLSDAPVADPLHASYLLAALSRQLPPRGVFLGVVDPGVGGDRLPVVLQADGRWFVGPDNGLLNTVAVQAEQVRWWRIDWRPARLSASFHGRDLFAPVAARLAKGTADVDLTEYGGPDLSRWPTDLAAVVYIDHYGNAITGWRHGPESDGKSLLAAGRRIPQADTFCRVAEGEAFWYRNSCGLVEIAVNRGRAAEVLGLQIGAEFRFSDPGA</sequence>
<dbReference type="PANTHER" id="PTHR35092">
    <property type="entry name" value="CHLORINASE MJ1651"/>
    <property type="match status" value="1"/>
</dbReference>
<evidence type="ECO:0000313" key="4">
    <source>
        <dbReference type="Proteomes" id="UP000824988"/>
    </source>
</evidence>
<reference evidence="3" key="1">
    <citation type="submission" date="2019-06" db="EMBL/GenBank/DDBJ databases">
        <title>Complete genome sequence of Methylogaea oryzae strain JCM16910.</title>
        <authorList>
            <person name="Asakawa S."/>
        </authorList>
    </citation>
    <scope>NUCLEOTIDE SEQUENCE</scope>
    <source>
        <strain evidence="3">E10</strain>
    </source>
</reference>
<evidence type="ECO:0000259" key="2">
    <source>
        <dbReference type="Pfam" id="PF20257"/>
    </source>
</evidence>
<keyword evidence="4" id="KW-1185">Reference proteome</keyword>
<evidence type="ECO:0000259" key="1">
    <source>
        <dbReference type="Pfam" id="PF01887"/>
    </source>
</evidence>
<feature type="domain" description="S-adenosyl-l-methionine hydroxide adenosyltransferase N-terminal" evidence="1">
    <location>
        <begin position="2"/>
        <end position="138"/>
    </location>
</feature>
<dbReference type="RefSeq" id="WP_221046956.1">
    <property type="nucleotide sequence ID" value="NZ_AP019782.1"/>
</dbReference>
<dbReference type="PANTHER" id="PTHR35092:SF1">
    <property type="entry name" value="CHLORINASE MJ1651"/>
    <property type="match status" value="1"/>
</dbReference>
<dbReference type="Pfam" id="PF20257">
    <property type="entry name" value="SAM_HAT_C"/>
    <property type="match status" value="1"/>
</dbReference>
<gene>
    <name evidence="3" type="ORF">MoryE10_19890</name>
</gene>
<organism evidence="3 4">
    <name type="scientific">Methylogaea oryzae</name>
    <dbReference type="NCBI Taxonomy" id="1295382"/>
    <lineage>
        <taxon>Bacteria</taxon>
        <taxon>Pseudomonadati</taxon>
        <taxon>Pseudomonadota</taxon>
        <taxon>Gammaproteobacteria</taxon>
        <taxon>Methylococcales</taxon>
        <taxon>Methylococcaceae</taxon>
        <taxon>Methylogaea</taxon>
    </lineage>
</organism>
<dbReference type="EMBL" id="AP019782">
    <property type="protein sequence ID" value="BBL71383.1"/>
    <property type="molecule type" value="Genomic_DNA"/>
</dbReference>
<protein>
    <recommendedName>
        <fullName evidence="5">SAM-dependent chlorinase/fluorinase</fullName>
    </recommendedName>
</protein>
<accession>A0A8D5AHE1</accession>